<dbReference type="GO" id="GO:0044659">
    <property type="term" value="P:viral release from host cell by cytolysis"/>
    <property type="evidence" value="ECO:0007669"/>
    <property type="project" value="InterPro"/>
</dbReference>
<comment type="caution">
    <text evidence="1">The sequence shown here is derived from an EMBL/GenBank/DDBJ whole genome shotgun (WGS) entry which is preliminary data.</text>
</comment>
<accession>A0A423HXR7</accession>
<dbReference type="Proteomes" id="UP000285636">
    <property type="component" value="Unassembled WGS sequence"/>
</dbReference>
<dbReference type="RefSeq" id="WP_123435235.1">
    <property type="nucleotide sequence ID" value="NZ_MOBK01000009.1"/>
</dbReference>
<reference evidence="1 2" key="1">
    <citation type="submission" date="2016-10" db="EMBL/GenBank/DDBJ databases">
        <title>Comparative genome analysis of multiple Pseudomonas spp. focuses on biocontrol and plant growth promoting traits.</title>
        <authorList>
            <person name="Tao X.-Y."/>
            <person name="Taylor C.G."/>
        </authorList>
    </citation>
    <scope>NUCLEOTIDE SEQUENCE [LARGE SCALE GENOMIC DNA]</scope>
    <source>
        <strain evidence="1 2">38D7</strain>
    </source>
</reference>
<dbReference type="AlphaFoldDB" id="A0A423HXR7"/>
<evidence type="ECO:0000313" key="2">
    <source>
        <dbReference type="Proteomes" id="UP000285636"/>
    </source>
</evidence>
<name>A0A423HXR7_9PSED</name>
<sequence>MTSIWLRILPYIAALLIGAGGAWMWQANSYTSILAVSEANHQSDLAMIASAGAKQARMALENQQLAEQALAALDQKAQKEKTDALAENEKLRADVVSGARRLRIAGRCSSSGGNVSDATSRSSLGDAGTVELSAATGSTVLDVRSGIIADQAALRALQEYVTHVCLRVGNVQ</sequence>
<dbReference type="InterPro" id="IPR004929">
    <property type="entry name" value="I-spanin"/>
</dbReference>
<gene>
    <name evidence="1" type="ORF">BK660_21970</name>
</gene>
<evidence type="ECO:0008006" key="3">
    <source>
        <dbReference type="Google" id="ProtNLM"/>
    </source>
</evidence>
<dbReference type="Pfam" id="PF03245">
    <property type="entry name" value="Phage_lysis"/>
    <property type="match status" value="1"/>
</dbReference>
<evidence type="ECO:0000313" key="1">
    <source>
        <dbReference type="EMBL" id="RON17957.1"/>
    </source>
</evidence>
<dbReference type="EMBL" id="MOBK01000009">
    <property type="protein sequence ID" value="RON17957.1"/>
    <property type="molecule type" value="Genomic_DNA"/>
</dbReference>
<protein>
    <recommendedName>
        <fullName evidence="3">Lysis protein</fullName>
    </recommendedName>
</protein>
<organism evidence="1 2">
    <name type="scientific">Pseudomonas brassicacearum</name>
    <dbReference type="NCBI Taxonomy" id="930166"/>
    <lineage>
        <taxon>Bacteria</taxon>
        <taxon>Pseudomonadati</taxon>
        <taxon>Pseudomonadota</taxon>
        <taxon>Gammaproteobacteria</taxon>
        <taxon>Pseudomonadales</taxon>
        <taxon>Pseudomonadaceae</taxon>
        <taxon>Pseudomonas</taxon>
    </lineage>
</organism>
<proteinExistence type="predicted"/>